<evidence type="ECO:0008006" key="4">
    <source>
        <dbReference type="Google" id="ProtNLM"/>
    </source>
</evidence>
<proteinExistence type="predicted"/>
<keyword evidence="1" id="KW-0812">Transmembrane</keyword>
<accession>A0ABW9VL13</accession>
<comment type="caution">
    <text evidence="2">The sequence shown here is derived from an EMBL/GenBank/DDBJ whole genome shotgun (WGS) entry which is preliminary data.</text>
</comment>
<dbReference type="EMBL" id="WWCM01000004">
    <property type="protein sequence ID" value="MYM39397.1"/>
    <property type="molecule type" value="Genomic_DNA"/>
</dbReference>
<feature type="transmembrane region" description="Helical" evidence="1">
    <location>
        <begin position="33"/>
        <end position="53"/>
    </location>
</feature>
<evidence type="ECO:0000313" key="3">
    <source>
        <dbReference type="Proteomes" id="UP000478090"/>
    </source>
</evidence>
<reference evidence="2 3" key="1">
    <citation type="submission" date="2019-12" db="EMBL/GenBank/DDBJ databases">
        <title>Novel species isolated from a subtropical stream in China.</title>
        <authorList>
            <person name="Lu H."/>
        </authorList>
    </citation>
    <scope>NUCLEOTIDE SEQUENCE [LARGE SCALE GENOMIC DNA]</scope>
    <source>
        <strain evidence="2 3">CY13W</strain>
    </source>
</reference>
<keyword evidence="1" id="KW-1133">Transmembrane helix</keyword>
<evidence type="ECO:0000313" key="2">
    <source>
        <dbReference type="EMBL" id="MYM39397.1"/>
    </source>
</evidence>
<protein>
    <recommendedName>
        <fullName evidence="4">EamA family transporter</fullName>
    </recommendedName>
</protein>
<organism evidence="2 3">
    <name type="scientific">Duganella qianjiadongensis</name>
    <dbReference type="NCBI Taxonomy" id="2692176"/>
    <lineage>
        <taxon>Bacteria</taxon>
        <taxon>Pseudomonadati</taxon>
        <taxon>Pseudomonadota</taxon>
        <taxon>Betaproteobacteria</taxon>
        <taxon>Burkholderiales</taxon>
        <taxon>Oxalobacteraceae</taxon>
        <taxon>Telluria group</taxon>
        <taxon>Duganella</taxon>
    </lineage>
</organism>
<feature type="transmembrane region" description="Helical" evidence="1">
    <location>
        <begin position="6"/>
        <end position="21"/>
    </location>
</feature>
<keyword evidence="1" id="KW-0472">Membrane</keyword>
<dbReference type="RefSeq" id="WP_161038753.1">
    <property type="nucleotide sequence ID" value="NZ_WWCM01000004.1"/>
</dbReference>
<dbReference type="Proteomes" id="UP000478090">
    <property type="component" value="Unassembled WGS sequence"/>
</dbReference>
<name>A0ABW9VL13_9BURK</name>
<gene>
    <name evidence="2" type="ORF">GTP27_08645</name>
</gene>
<evidence type="ECO:0000256" key="1">
    <source>
        <dbReference type="SAM" id="Phobius"/>
    </source>
</evidence>
<keyword evidence="3" id="KW-1185">Reference proteome</keyword>
<sequence length="58" mass="6120">MSTYAIALIWTLSNIACHLIAHQRQIRITPARAMLAAVLGPLTLPAVALLGPARSSGK</sequence>